<proteinExistence type="predicted"/>
<organism evidence="4 5">
    <name type="scientific">Lichtheimia ornata</name>
    <dbReference type="NCBI Taxonomy" id="688661"/>
    <lineage>
        <taxon>Eukaryota</taxon>
        <taxon>Fungi</taxon>
        <taxon>Fungi incertae sedis</taxon>
        <taxon>Mucoromycota</taxon>
        <taxon>Mucoromycotina</taxon>
        <taxon>Mucoromycetes</taxon>
        <taxon>Mucorales</taxon>
        <taxon>Lichtheimiaceae</taxon>
        <taxon>Lichtheimia</taxon>
    </lineage>
</organism>
<dbReference type="InterPro" id="IPR006084">
    <property type="entry name" value="XPG/Rad2"/>
</dbReference>
<dbReference type="GeneID" id="83210277"/>
<keyword evidence="5" id="KW-1185">Reference proteome</keyword>
<gene>
    <name evidence="4" type="ORF">O0I10_002863</name>
</gene>
<reference evidence="4 5" key="1">
    <citation type="submission" date="2023-03" db="EMBL/GenBank/DDBJ databases">
        <title>Genome sequence of Lichtheimia ornata CBS 291.66.</title>
        <authorList>
            <person name="Mohabir J.T."/>
            <person name="Shea T.P."/>
            <person name="Kurbessoian T."/>
            <person name="Berby B."/>
            <person name="Fontaine J."/>
            <person name="Livny J."/>
            <person name="Gnirke A."/>
            <person name="Stajich J.E."/>
            <person name="Cuomo C.A."/>
        </authorList>
    </citation>
    <scope>NUCLEOTIDE SEQUENCE [LARGE SCALE GENOMIC DNA]</scope>
    <source>
        <strain evidence="4">CBS 291.66</strain>
    </source>
</reference>
<comment type="caution">
    <text evidence="4">The sequence shown here is derived from an EMBL/GenBank/DDBJ whole genome shotgun (WGS) entry which is preliminary data.</text>
</comment>
<evidence type="ECO:0000313" key="4">
    <source>
        <dbReference type="EMBL" id="KAJ8661595.1"/>
    </source>
</evidence>
<evidence type="ECO:0000256" key="3">
    <source>
        <dbReference type="SAM" id="MobiDB-lite"/>
    </source>
</evidence>
<dbReference type="Gene3D" id="3.40.50.1010">
    <property type="entry name" value="5'-nuclease"/>
    <property type="match status" value="1"/>
</dbReference>
<evidence type="ECO:0000313" key="5">
    <source>
        <dbReference type="Proteomes" id="UP001234581"/>
    </source>
</evidence>
<accession>A0AAD7Y0K2</accession>
<feature type="region of interest" description="Disordered" evidence="3">
    <location>
        <begin position="410"/>
        <end position="429"/>
    </location>
</feature>
<sequence>MGVKGLHAYLRKHGRLQAGKDIPKELHSYQPGVLYIDVCCEFFDLLNPLSEKLFHAANKGQDIDNSVDAIKSLDIVKDLADGILKRVRTLKDQAGLKRICLVFDGDKLKAKANTHAARSHARNKAFQRARRLVRRGLKTERQRQKFQKLTRAWVTFTKAMKLAVVEYLGKEELVKLYDPISSDSEQGIFMHQAPFEADSEIVFLCNQFQHDGRGGAIMSADGDLFAYGGNIDTPHVIKMNWETLKGTITNKRAILSTLNYRTDTEDALKMGQVWFSVLAATCGNDYAPNLPQRSFISISKAMDDLKNFDGSADQLLELVLAKLNAPESFALRFKVALHQYCHPLVTNFDAASPNKQQRSRLIPFMPDDSILPLVDGVHDVIIPNDARQDGSRYRVFNNDSFDGINVAEEQHSTPVVQPSSSNKKSTSKVKEGSRFVATMEAGLHSSVLSAAVARQKGDGDNRDRLAIHEADVLVASLRQLVHDVSYQRYVALHITNIAIRLAYKHLDHDIAETFFELFFLTKKAEQAKIWKYILCCGSDYLPERRGATQAVKEKYQHAQYKEETDLLDQRGNLRDGFDIGVFKAYDSDLSFIQLSHLMEGNVILRNVLLTARKMYFNGHHDPKIPASTHLVHMNNQIGVDLSTNFRLNIVLHFKQRYLQYLTWRLKQESRIPQGWPQHDSFLDALYSEIDKRLEKADLSSAKLGSAFDGVHLSANVTKQVVQFVNNTVKQIVATKAPFTPQLFELYLCRRCTTPQDWPTSANFLKYIFFKIWGVPFDERIQDDEDDEPYDQIQQEIAKLPPAIRTSIMRFIDKEKAVKAGKSSIADLDLGDCIGVKQERASIPKKRKRQEAFDEEDDGDDYYAQLADEDEDDEDEEDIGDSFFAGKPSRAKAAPLVSILMNILETYPDAMSFSICPVQPCHTISIPISNTFADTFLDHLDHFARHHMDTMKKTRSNSKDTKEQGRLDAAIKDSYDAIKRLKVEGKRRDPFDVIFDIKFSAYVSNKNGSIMRRTRHHARTLKERRPGYKSPRYEAKGIFRTDGIRLQALYTDWKRRRREGCYAKYLTEIRRTIPEKLAQHWNEDLDTGAINMLNNYAGTIGLDFGEVCSVASVFHPSDSMSKSSQLIIKRGFLYGNNIPNRNWLLNRKAANDIEVLECKLSVGSTRKDLQSYMVYIKALRDEEIGNQLFDFYSSTSVRRKDWDTAMSQRSRLDTACGLIMNQHKKTVTEADARKPVLFGFGLDGMRQKARKGAMASKDNKLANRLHARILQGGFHHCTRVCEYNTTKMCCHCVKSGNPSVTRYLQRPSPIGQQTSFRVLYCSRCRRVTHRDGNAGDNQATILRTMLATQKRPACFIPPSRRLI</sequence>
<dbReference type="GO" id="GO:0017108">
    <property type="term" value="F:5'-flap endonuclease activity"/>
    <property type="evidence" value="ECO:0007669"/>
    <property type="project" value="TreeGrafter"/>
</dbReference>
<dbReference type="InterPro" id="IPR029060">
    <property type="entry name" value="PIN-like_dom_sf"/>
</dbReference>
<evidence type="ECO:0000256" key="1">
    <source>
        <dbReference type="ARBA" id="ARBA00022723"/>
    </source>
</evidence>
<dbReference type="Proteomes" id="UP001234581">
    <property type="component" value="Unassembled WGS sequence"/>
</dbReference>
<dbReference type="SUPFAM" id="SSF88723">
    <property type="entry name" value="PIN domain-like"/>
    <property type="match status" value="1"/>
</dbReference>
<dbReference type="GO" id="GO:0046872">
    <property type="term" value="F:metal ion binding"/>
    <property type="evidence" value="ECO:0007669"/>
    <property type="project" value="UniProtKB-KW"/>
</dbReference>
<dbReference type="RefSeq" id="XP_058346508.1">
    <property type="nucleotide sequence ID" value="XM_058482941.1"/>
</dbReference>
<evidence type="ECO:0000256" key="2">
    <source>
        <dbReference type="ARBA" id="ARBA00022842"/>
    </source>
</evidence>
<dbReference type="PANTHER" id="PTHR11081">
    <property type="entry name" value="FLAP ENDONUCLEASE FAMILY MEMBER"/>
    <property type="match status" value="1"/>
</dbReference>
<dbReference type="EMBL" id="JARTCD010000008">
    <property type="protein sequence ID" value="KAJ8661595.1"/>
    <property type="molecule type" value="Genomic_DNA"/>
</dbReference>
<protein>
    <submittedName>
        <fullName evidence="4">Uncharacterized protein</fullName>
    </submittedName>
</protein>
<dbReference type="PANTHER" id="PTHR11081:SF9">
    <property type="entry name" value="FLAP ENDONUCLEASE 1"/>
    <property type="match status" value="1"/>
</dbReference>
<keyword evidence="2" id="KW-0460">Magnesium</keyword>
<keyword evidence="1" id="KW-0479">Metal-binding</keyword>
<name>A0AAD7Y0K2_9FUNG</name>